<dbReference type="Pfam" id="PF04237">
    <property type="entry name" value="YjbR"/>
    <property type="match status" value="1"/>
</dbReference>
<gene>
    <name evidence="2" type="ORF">STIAU_6995</name>
</gene>
<dbReference type="InterPro" id="IPR058532">
    <property type="entry name" value="YjbR/MT2646/Rv2570-like"/>
</dbReference>
<evidence type="ECO:0000256" key="1">
    <source>
        <dbReference type="SAM" id="MobiDB-lite"/>
    </source>
</evidence>
<proteinExistence type="predicted"/>
<dbReference type="Proteomes" id="UP000032702">
    <property type="component" value="Unassembled WGS sequence"/>
</dbReference>
<evidence type="ECO:0000313" key="3">
    <source>
        <dbReference type="Proteomes" id="UP000032702"/>
    </source>
</evidence>
<sequence>MKEIPMSDAKGVNNPHRQALREFALGYPGSHEDFPWGELVLKVQGKVFVFLGTGSAELGLSVKLPQSSEAALMMPFAKPTGYGLGKSGWVSVQFGPKEKPPLDLLRQWIDESYRSVAPKKLVAQLGGTALGKAAAAKKPAAAKKAAAVKKPAAAKKTVARKPAKKKTAAKRAR</sequence>
<feature type="region of interest" description="Disordered" evidence="1">
    <location>
        <begin position="146"/>
        <end position="173"/>
    </location>
</feature>
<reference evidence="2 3" key="1">
    <citation type="submission" date="2006-04" db="EMBL/GenBank/DDBJ databases">
        <authorList>
            <person name="Nierman W.C."/>
        </authorList>
    </citation>
    <scope>NUCLEOTIDE SEQUENCE [LARGE SCALE GENOMIC DNA]</scope>
    <source>
        <strain evidence="2 3">DW4/3-1</strain>
    </source>
</reference>
<dbReference type="InterPro" id="IPR038056">
    <property type="entry name" value="YjbR-like_sf"/>
</dbReference>
<dbReference type="Gene3D" id="3.90.1150.30">
    <property type="match status" value="1"/>
</dbReference>
<organism evidence="2 3">
    <name type="scientific">Stigmatella aurantiaca (strain DW4/3-1)</name>
    <dbReference type="NCBI Taxonomy" id="378806"/>
    <lineage>
        <taxon>Bacteria</taxon>
        <taxon>Pseudomonadati</taxon>
        <taxon>Myxococcota</taxon>
        <taxon>Myxococcia</taxon>
        <taxon>Myxococcales</taxon>
        <taxon>Cystobacterineae</taxon>
        <taxon>Archangiaceae</taxon>
        <taxon>Stigmatella</taxon>
    </lineage>
</organism>
<comment type="caution">
    <text evidence="2">The sequence shown here is derived from an EMBL/GenBank/DDBJ whole genome shotgun (WGS) entry which is preliminary data.</text>
</comment>
<protein>
    <submittedName>
        <fullName evidence="2">DifB protein</fullName>
    </submittedName>
</protein>
<feature type="compositionally biased region" description="Basic residues" evidence="1">
    <location>
        <begin position="157"/>
        <end position="173"/>
    </location>
</feature>
<dbReference type="AlphaFoldDB" id="Q08SN6"/>
<name>Q08SN6_STIAD</name>
<dbReference type="PATRIC" id="fig|378806.16.peg.2365"/>
<evidence type="ECO:0000313" key="2">
    <source>
        <dbReference type="EMBL" id="EAU63498.1"/>
    </source>
</evidence>
<dbReference type="SUPFAM" id="SSF142906">
    <property type="entry name" value="YjbR-like"/>
    <property type="match status" value="1"/>
</dbReference>
<dbReference type="EMBL" id="AAMD01000160">
    <property type="protein sequence ID" value="EAU63498.1"/>
    <property type="molecule type" value="Genomic_DNA"/>
</dbReference>
<feature type="compositionally biased region" description="Low complexity" evidence="1">
    <location>
        <begin position="146"/>
        <end position="156"/>
    </location>
</feature>
<accession>Q08SN6</accession>